<reference evidence="1 2" key="1">
    <citation type="submission" date="2017-06" db="EMBL/GenBank/DDBJ databases">
        <title>Complete genome sequence of Paenibacillus donghaensis KCTC 13049T isolated from East Sea sediment, South Korea.</title>
        <authorList>
            <person name="Jung B.K."/>
            <person name="Hong S.-J."/>
            <person name="Shin J.-H."/>
        </authorList>
    </citation>
    <scope>NUCLEOTIDE SEQUENCE [LARGE SCALE GENOMIC DNA]</scope>
    <source>
        <strain evidence="1 2">KCTC 13049</strain>
    </source>
</reference>
<dbReference type="Pfam" id="PF08950">
    <property type="entry name" value="DUF1861"/>
    <property type="match status" value="1"/>
</dbReference>
<dbReference type="AlphaFoldDB" id="A0A2Z2L062"/>
<dbReference type="Gene3D" id="2.115.10.20">
    <property type="entry name" value="Glycosyl hydrolase domain, family 43"/>
    <property type="match status" value="1"/>
</dbReference>
<dbReference type="PANTHER" id="PTHR37036:SF2">
    <property type="entry name" value="DUF1861 FAMILY PROTEIN"/>
    <property type="match status" value="1"/>
</dbReference>
<proteinExistence type="predicted"/>
<dbReference type="InterPro" id="IPR023296">
    <property type="entry name" value="Glyco_hydro_beta-prop_sf"/>
</dbReference>
<dbReference type="Proteomes" id="UP000249890">
    <property type="component" value="Chromosome"/>
</dbReference>
<dbReference type="KEGG" id="pdh:B9T62_38485"/>
<dbReference type="InterPro" id="IPR015045">
    <property type="entry name" value="MPT-1-like_LmxM"/>
</dbReference>
<evidence type="ECO:0000313" key="1">
    <source>
        <dbReference type="EMBL" id="ASA26648.1"/>
    </source>
</evidence>
<dbReference type="EMBL" id="CP021780">
    <property type="protein sequence ID" value="ASA26648.1"/>
    <property type="molecule type" value="Genomic_DNA"/>
</dbReference>
<evidence type="ECO:0008006" key="3">
    <source>
        <dbReference type="Google" id="ProtNLM"/>
    </source>
</evidence>
<evidence type="ECO:0000313" key="2">
    <source>
        <dbReference type="Proteomes" id="UP000249890"/>
    </source>
</evidence>
<dbReference type="PANTHER" id="PTHR37036">
    <property type="match status" value="1"/>
</dbReference>
<dbReference type="SUPFAM" id="SSF75005">
    <property type="entry name" value="Arabinanase/levansucrase/invertase"/>
    <property type="match status" value="1"/>
</dbReference>
<accession>A0A2Z2L062</accession>
<keyword evidence="2" id="KW-1185">Reference proteome</keyword>
<name>A0A2Z2L062_9BACL</name>
<gene>
    <name evidence="1" type="ORF">B9T62_38485</name>
</gene>
<sequence>MSKNHGVYEAAKLSFTGVGDKDVYNISAPFEDEGELVIAGRVESRDSEHSEVYFFVERNGEWVPREGAPVLTLQDPFYTRIGQELIVGGVETFPHPKKEHALMWRTCLYRGKDMAHLKPFFMGPDGMKDLRLIELHDGTIGVFTRPQWKGRRGGRGKIGFLQVSSLDELTNKAIVEAPLLDQQFFDSAWGGANEAHRLKGGRIGVLGHIACYDKQERRYYPMVFTLDPKTGEHTDIELIAVRANFIPGPSKRPDLQDVVFSGGLLRHEDGTATLYAGIGDAEAQRITIEDPFIRYDKLYL</sequence>
<dbReference type="OrthoDB" id="7544904at2"/>
<organism evidence="1 2">
    <name type="scientific">Paenibacillus donghaensis</name>
    <dbReference type="NCBI Taxonomy" id="414771"/>
    <lineage>
        <taxon>Bacteria</taxon>
        <taxon>Bacillati</taxon>
        <taxon>Bacillota</taxon>
        <taxon>Bacilli</taxon>
        <taxon>Bacillales</taxon>
        <taxon>Paenibacillaceae</taxon>
        <taxon>Paenibacillus</taxon>
    </lineage>
</organism>
<protein>
    <recommendedName>
        <fullName evidence="3">DUF1861 domain-containing protein</fullName>
    </recommendedName>
</protein>